<evidence type="ECO:0000256" key="1">
    <source>
        <dbReference type="ARBA" id="ARBA00006484"/>
    </source>
</evidence>
<dbReference type="SMART" id="SM00822">
    <property type="entry name" value="PKS_KR"/>
    <property type="match status" value="1"/>
</dbReference>
<evidence type="ECO:0000256" key="3">
    <source>
        <dbReference type="ARBA" id="ARBA00023002"/>
    </source>
</evidence>
<dbReference type="InterPro" id="IPR020904">
    <property type="entry name" value="Sc_DH/Rdtase_CS"/>
</dbReference>
<dbReference type="GO" id="GO:0016491">
    <property type="term" value="F:oxidoreductase activity"/>
    <property type="evidence" value="ECO:0007669"/>
    <property type="project" value="UniProtKB-KW"/>
</dbReference>
<comment type="similarity">
    <text evidence="1">Belongs to the short-chain dehydrogenases/reductases (SDR) family.</text>
</comment>
<proteinExistence type="inferred from homology"/>
<dbReference type="PANTHER" id="PTHR43639:SF1">
    <property type="entry name" value="SHORT-CHAIN DEHYDROGENASE_REDUCTASE FAMILY PROTEIN"/>
    <property type="match status" value="1"/>
</dbReference>
<comment type="caution">
    <text evidence="5">The sequence shown here is derived from an EMBL/GenBank/DDBJ whole genome shotgun (WGS) entry which is preliminary data.</text>
</comment>
<dbReference type="Gene3D" id="3.40.50.720">
    <property type="entry name" value="NAD(P)-binding Rossmann-like Domain"/>
    <property type="match status" value="1"/>
</dbReference>
<dbReference type="PRINTS" id="PR00081">
    <property type="entry name" value="GDHRDH"/>
</dbReference>
<sequence>MSQSLKGKVAIVTGGARGIGASIVKELAQRGASVAFTYLSSAKAQLMLSELQGSGTKAIAIQADCADAAVSAKKVIKEVVESFGKIDIIVNNAGNGDNHSLLDVTEENFDRIFHINLLFPLLLVQESVPHLQQKARIVNIGSITGRIAYPSAILYAASKAALDSVTKSLAFTLGRKFEATVNTINPGPVTTDMWEQTPHNEDHLRNLYARTAAGDRIALVEDIAPIVAFLCEEQSRWVTGNVTCANGGLLMI</sequence>
<dbReference type="Proteomes" id="UP000190744">
    <property type="component" value="Unassembled WGS sequence"/>
</dbReference>
<name>A0A1S9RQK5_PENBI</name>
<evidence type="ECO:0000259" key="4">
    <source>
        <dbReference type="SMART" id="SM00822"/>
    </source>
</evidence>
<keyword evidence="3" id="KW-0560">Oxidoreductase</keyword>
<dbReference type="EMBL" id="LJBN01000126">
    <property type="protein sequence ID" value="OOQ87278.1"/>
    <property type="molecule type" value="Genomic_DNA"/>
</dbReference>
<dbReference type="FunFam" id="3.40.50.720:FF:000084">
    <property type="entry name" value="Short-chain dehydrogenase reductase"/>
    <property type="match status" value="1"/>
</dbReference>
<dbReference type="PROSITE" id="PS00061">
    <property type="entry name" value="ADH_SHORT"/>
    <property type="match status" value="1"/>
</dbReference>
<dbReference type="Pfam" id="PF13561">
    <property type="entry name" value="adh_short_C2"/>
    <property type="match status" value="1"/>
</dbReference>
<evidence type="ECO:0000313" key="5">
    <source>
        <dbReference type="EMBL" id="OOQ87278.1"/>
    </source>
</evidence>
<accession>A0A1S9RQK5</accession>
<protein>
    <submittedName>
        <fullName evidence="5">Gluconate 5-dehydrogenase</fullName>
    </submittedName>
</protein>
<reference evidence="6" key="1">
    <citation type="submission" date="2015-09" db="EMBL/GenBank/DDBJ databases">
        <authorList>
            <person name="Fill T.P."/>
            <person name="Baretta J.F."/>
            <person name="de Almeida L.G."/>
            <person name="Rocha M."/>
            <person name="de Souza D.H."/>
            <person name="Malavazi I."/>
            <person name="Cerdeira L.T."/>
            <person name="Hong H."/>
            <person name="Samborskyy M."/>
            <person name="de Vasconcelos A.T."/>
            <person name="Leadlay P."/>
            <person name="Rodrigues-Filho E."/>
        </authorList>
    </citation>
    <scope>NUCLEOTIDE SEQUENCE [LARGE SCALE GENOMIC DNA]</scope>
    <source>
        <strain evidence="6">LaBioMMi 136</strain>
    </source>
</reference>
<dbReference type="InterPro" id="IPR057326">
    <property type="entry name" value="KR_dom"/>
</dbReference>
<gene>
    <name evidence="5" type="ORF">PEBR_17632</name>
</gene>
<dbReference type="AlphaFoldDB" id="A0A1S9RQK5"/>
<dbReference type="InterPro" id="IPR036291">
    <property type="entry name" value="NAD(P)-bd_dom_sf"/>
</dbReference>
<keyword evidence="2" id="KW-0521">NADP</keyword>
<dbReference type="InterPro" id="IPR002347">
    <property type="entry name" value="SDR_fam"/>
</dbReference>
<organism evidence="5 6">
    <name type="scientific">Penicillium brasilianum</name>
    <dbReference type="NCBI Taxonomy" id="104259"/>
    <lineage>
        <taxon>Eukaryota</taxon>
        <taxon>Fungi</taxon>
        <taxon>Dikarya</taxon>
        <taxon>Ascomycota</taxon>
        <taxon>Pezizomycotina</taxon>
        <taxon>Eurotiomycetes</taxon>
        <taxon>Eurotiomycetidae</taxon>
        <taxon>Eurotiales</taxon>
        <taxon>Aspergillaceae</taxon>
        <taxon>Penicillium</taxon>
    </lineage>
</organism>
<evidence type="ECO:0000313" key="6">
    <source>
        <dbReference type="Proteomes" id="UP000190744"/>
    </source>
</evidence>
<dbReference type="SUPFAM" id="SSF51735">
    <property type="entry name" value="NAD(P)-binding Rossmann-fold domains"/>
    <property type="match status" value="1"/>
</dbReference>
<dbReference type="PANTHER" id="PTHR43639">
    <property type="entry name" value="OXIDOREDUCTASE, SHORT-CHAIN DEHYDROGENASE/REDUCTASE FAMILY (AFU_ORTHOLOGUE AFUA_5G02870)"/>
    <property type="match status" value="1"/>
</dbReference>
<feature type="domain" description="Ketoreductase" evidence="4">
    <location>
        <begin position="8"/>
        <end position="197"/>
    </location>
</feature>
<dbReference type="PRINTS" id="PR00080">
    <property type="entry name" value="SDRFAMILY"/>
</dbReference>
<evidence type="ECO:0000256" key="2">
    <source>
        <dbReference type="ARBA" id="ARBA00022857"/>
    </source>
</evidence>